<feature type="region of interest" description="Disordered" evidence="1">
    <location>
        <begin position="26"/>
        <end position="58"/>
    </location>
</feature>
<accession>A0A1W2A4Q3</accession>
<evidence type="ECO:0000313" key="2">
    <source>
        <dbReference type="EMBL" id="SMC55640.1"/>
    </source>
</evidence>
<evidence type="ECO:0000256" key="1">
    <source>
        <dbReference type="SAM" id="MobiDB-lite"/>
    </source>
</evidence>
<protein>
    <submittedName>
        <fullName evidence="2">Uncharacterized protein</fullName>
    </submittedName>
</protein>
<gene>
    <name evidence="2" type="ORF">SAMN02745168_1483</name>
</gene>
<proteinExistence type="predicted"/>
<organism evidence="2 3">
    <name type="scientific">Papillibacter cinnamivorans DSM 12816</name>
    <dbReference type="NCBI Taxonomy" id="1122930"/>
    <lineage>
        <taxon>Bacteria</taxon>
        <taxon>Bacillati</taxon>
        <taxon>Bacillota</taxon>
        <taxon>Clostridia</taxon>
        <taxon>Eubacteriales</taxon>
        <taxon>Oscillospiraceae</taxon>
        <taxon>Papillibacter</taxon>
    </lineage>
</organism>
<dbReference type="EMBL" id="FWXW01000003">
    <property type="protein sequence ID" value="SMC55640.1"/>
    <property type="molecule type" value="Genomic_DNA"/>
</dbReference>
<sequence length="58" mass="6051">MAAFARWRNESAPDLSQGKLKLAGRRLKSGSLGTGERLRGRAGSLEGPAAKGAGNEIK</sequence>
<dbReference type="Proteomes" id="UP000192790">
    <property type="component" value="Unassembled WGS sequence"/>
</dbReference>
<dbReference type="AlphaFoldDB" id="A0A1W2A4Q3"/>
<name>A0A1W2A4Q3_9FIRM</name>
<dbReference type="STRING" id="1122930.SAMN02745168_1483"/>
<reference evidence="2 3" key="1">
    <citation type="submission" date="2017-04" db="EMBL/GenBank/DDBJ databases">
        <authorList>
            <person name="Afonso C.L."/>
            <person name="Miller P.J."/>
            <person name="Scott M.A."/>
            <person name="Spackman E."/>
            <person name="Goraichik I."/>
            <person name="Dimitrov K.M."/>
            <person name="Suarez D.L."/>
            <person name="Swayne D.E."/>
        </authorList>
    </citation>
    <scope>NUCLEOTIDE SEQUENCE [LARGE SCALE GENOMIC DNA]</scope>
    <source>
        <strain evidence="2 3">DSM 12816</strain>
    </source>
</reference>
<evidence type="ECO:0000313" key="3">
    <source>
        <dbReference type="Proteomes" id="UP000192790"/>
    </source>
</evidence>
<keyword evidence="3" id="KW-1185">Reference proteome</keyword>